<organism evidence="2 3">
    <name type="scientific">Marvinbryantia formatexigens DSM 14469</name>
    <dbReference type="NCBI Taxonomy" id="478749"/>
    <lineage>
        <taxon>Bacteria</taxon>
        <taxon>Bacillati</taxon>
        <taxon>Bacillota</taxon>
        <taxon>Clostridia</taxon>
        <taxon>Lachnospirales</taxon>
        <taxon>Lachnospiraceae</taxon>
        <taxon>Marvinbryantia</taxon>
    </lineage>
</organism>
<dbReference type="AlphaFoldDB" id="C6L8Y2"/>
<evidence type="ECO:0000259" key="1">
    <source>
        <dbReference type="Pfam" id="PF13529"/>
    </source>
</evidence>
<dbReference type="OrthoDB" id="3186156at2"/>
<gene>
    <name evidence="2" type="ORF">BRYFOR_05071</name>
</gene>
<dbReference type="RefSeq" id="WP_006859873.1">
    <property type="nucleotide sequence ID" value="NZ_ACCL02000001.1"/>
</dbReference>
<dbReference type="EMBL" id="ACCL02000001">
    <property type="protein sequence ID" value="EET62721.1"/>
    <property type="molecule type" value="Genomic_DNA"/>
</dbReference>
<proteinExistence type="predicted"/>
<evidence type="ECO:0000313" key="2">
    <source>
        <dbReference type="EMBL" id="EET62721.1"/>
    </source>
</evidence>
<protein>
    <recommendedName>
        <fullName evidence="1">Peptidase C39-like domain-containing protein</fullName>
    </recommendedName>
</protein>
<dbReference type="STRING" id="168384.SAMN05660368_01699"/>
<dbReference type="Proteomes" id="UP000005561">
    <property type="component" value="Unassembled WGS sequence"/>
</dbReference>
<sequence>MDIRKNRKKRGRGRRRRLLFLVLGAVLVIAAVFAVRSRKKQSTVPAWIPMEGEYPVSMLEFMEKYPQATDFVMAFPEKKDLHPKIDITEDVRQGGVPLFLQWDERWGYEIYGDDFLGVNGCGPTSLSMVQCGLSGDTKWNPYEVAKMADENGYYVSGVGSSWELMDAGARQMGLQVSEVPFSAEGIVDTLRSGRLIICSMGPGEFTYSGHFVVLTGVDDDGRIFLNDSNSRERSQQTWDADYLLSQAVAMWAYSY</sequence>
<dbReference type="Gene3D" id="3.90.70.10">
    <property type="entry name" value="Cysteine proteinases"/>
    <property type="match status" value="1"/>
</dbReference>
<feature type="domain" description="Peptidase C39-like" evidence="1">
    <location>
        <begin position="95"/>
        <end position="229"/>
    </location>
</feature>
<name>C6L8Y2_9FIRM</name>
<accession>C6L8Y2</accession>
<dbReference type="InterPro" id="IPR039564">
    <property type="entry name" value="Peptidase_C39-like"/>
</dbReference>
<keyword evidence="3" id="KW-1185">Reference proteome</keyword>
<evidence type="ECO:0000313" key="3">
    <source>
        <dbReference type="Proteomes" id="UP000005561"/>
    </source>
</evidence>
<dbReference type="eggNOG" id="COG0768">
    <property type="taxonomic scope" value="Bacteria"/>
</dbReference>
<comment type="caution">
    <text evidence="2">The sequence shown here is derived from an EMBL/GenBank/DDBJ whole genome shotgun (WGS) entry which is preliminary data.</text>
</comment>
<dbReference type="Pfam" id="PF13529">
    <property type="entry name" value="Peptidase_C39_2"/>
    <property type="match status" value="1"/>
</dbReference>
<reference evidence="2" key="1">
    <citation type="submission" date="2009-07" db="EMBL/GenBank/DDBJ databases">
        <authorList>
            <person name="Weinstock G."/>
            <person name="Sodergren E."/>
            <person name="Clifton S."/>
            <person name="Fulton L."/>
            <person name="Fulton B."/>
            <person name="Courtney L."/>
            <person name="Fronick C."/>
            <person name="Harrison M."/>
            <person name="Strong C."/>
            <person name="Farmer C."/>
            <person name="Delahaunty K."/>
            <person name="Markovic C."/>
            <person name="Hall O."/>
            <person name="Minx P."/>
            <person name="Tomlinson C."/>
            <person name="Mitreva M."/>
            <person name="Nelson J."/>
            <person name="Hou S."/>
            <person name="Wollam A."/>
            <person name="Pepin K.H."/>
            <person name="Johnson M."/>
            <person name="Bhonagiri V."/>
            <person name="Nash W.E."/>
            <person name="Warren W."/>
            <person name="Chinwalla A."/>
            <person name="Mardis E.R."/>
            <person name="Wilson R.K."/>
        </authorList>
    </citation>
    <scope>NUCLEOTIDE SEQUENCE [LARGE SCALE GENOMIC DNA]</scope>
    <source>
        <strain evidence="2">DSM 14469</strain>
    </source>
</reference>